<comment type="subcellular location">
    <subcellularLocation>
        <location evidence="1">Cell membrane</location>
        <topology evidence="1">Multi-pass membrane protein</topology>
    </subcellularLocation>
</comment>
<feature type="transmembrane region" description="Helical" evidence="7">
    <location>
        <begin position="78"/>
        <end position="98"/>
    </location>
</feature>
<keyword evidence="2" id="KW-0813">Transport</keyword>
<feature type="transmembrane region" description="Helical" evidence="7">
    <location>
        <begin position="104"/>
        <end position="125"/>
    </location>
</feature>
<keyword evidence="5 7" id="KW-1133">Transmembrane helix</keyword>
<gene>
    <name evidence="9" type="ORF">SAMN05216313_10989</name>
</gene>
<evidence type="ECO:0000256" key="2">
    <source>
        <dbReference type="ARBA" id="ARBA00022448"/>
    </source>
</evidence>
<accession>A0A1I0FNS2</accession>
<dbReference type="RefSeq" id="WP_092363159.1">
    <property type="nucleotide sequence ID" value="NZ_FOIM01000009.1"/>
</dbReference>
<dbReference type="PROSITE" id="PS50850">
    <property type="entry name" value="MFS"/>
    <property type="match status" value="1"/>
</dbReference>
<feature type="transmembrane region" description="Helical" evidence="7">
    <location>
        <begin position="296"/>
        <end position="313"/>
    </location>
</feature>
<evidence type="ECO:0000313" key="10">
    <source>
        <dbReference type="Proteomes" id="UP000198508"/>
    </source>
</evidence>
<evidence type="ECO:0000256" key="6">
    <source>
        <dbReference type="ARBA" id="ARBA00023136"/>
    </source>
</evidence>
<reference evidence="10" key="1">
    <citation type="submission" date="2016-10" db="EMBL/GenBank/DDBJ databases">
        <authorList>
            <person name="Varghese N."/>
            <person name="Submissions S."/>
        </authorList>
    </citation>
    <scope>NUCLEOTIDE SEQUENCE [LARGE SCALE GENOMIC DNA]</scope>
    <source>
        <strain evidence="10">NLAE-zl-G277</strain>
    </source>
</reference>
<evidence type="ECO:0000256" key="5">
    <source>
        <dbReference type="ARBA" id="ARBA00022989"/>
    </source>
</evidence>
<dbReference type="Proteomes" id="UP000198508">
    <property type="component" value="Unassembled WGS sequence"/>
</dbReference>
<evidence type="ECO:0000256" key="7">
    <source>
        <dbReference type="SAM" id="Phobius"/>
    </source>
</evidence>
<dbReference type="Gene3D" id="1.20.1250.20">
    <property type="entry name" value="MFS general substrate transporter like domains"/>
    <property type="match status" value="2"/>
</dbReference>
<dbReference type="STRING" id="460384.SAMN05216313_10989"/>
<dbReference type="Pfam" id="PF07690">
    <property type="entry name" value="MFS_1"/>
    <property type="match status" value="1"/>
</dbReference>
<protein>
    <submittedName>
        <fullName evidence="9">Predicted arabinose efflux permease, MFS family</fullName>
    </submittedName>
</protein>
<feature type="transmembrane region" description="Helical" evidence="7">
    <location>
        <begin position="137"/>
        <end position="156"/>
    </location>
</feature>
<evidence type="ECO:0000259" key="8">
    <source>
        <dbReference type="PROSITE" id="PS50850"/>
    </source>
</evidence>
<dbReference type="PANTHER" id="PTHR43124:SF3">
    <property type="entry name" value="CHLORAMPHENICOL EFFLUX PUMP RV0191"/>
    <property type="match status" value="1"/>
</dbReference>
<evidence type="ECO:0000256" key="1">
    <source>
        <dbReference type="ARBA" id="ARBA00004651"/>
    </source>
</evidence>
<dbReference type="InterPro" id="IPR011701">
    <property type="entry name" value="MFS"/>
</dbReference>
<dbReference type="GO" id="GO:0022857">
    <property type="term" value="F:transmembrane transporter activity"/>
    <property type="evidence" value="ECO:0007669"/>
    <property type="project" value="InterPro"/>
</dbReference>
<proteinExistence type="predicted"/>
<feature type="transmembrane region" description="Helical" evidence="7">
    <location>
        <begin position="51"/>
        <end position="71"/>
    </location>
</feature>
<feature type="transmembrane region" description="Helical" evidence="7">
    <location>
        <begin position="12"/>
        <end position="31"/>
    </location>
</feature>
<dbReference type="InterPro" id="IPR036259">
    <property type="entry name" value="MFS_trans_sf"/>
</dbReference>
<dbReference type="InterPro" id="IPR050189">
    <property type="entry name" value="MFS_Efflux_Transporters"/>
</dbReference>
<dbReference type="GO" id="GO:0005886">
    <property type="term" value="C:plasma membrane"/>
    <property type="evidence" value="ECO:0007669"/>
    <property type="project" value="UniProtKB-SubCell"/>
</dbReference>
<evidence type="ECO:0000256" key="3">
    <source>
        <dbReference type="ARBA" id="ARBA00022475"/>
    </source>
</evidence>
<feature type="domain" description="Major facilitator superfamily (MFS) profile" evidence="8">
    <location>
        <begin position="13"/>
        <end position="411"/>
    </location>
</feature>
<feature type="transmembrane region" description="Helical" evidence="7">
    <location>
        <begin position="264"/>
        <end position="289"/>
    </location>
</feature>
<keyword evidence="3" id="KW-1003">Cell membrane</keyword>
<name>A0A1I0FNS2_9FIRM</name>
<organism evidence="9 10">
    <name type="scientific">Enterocloster lavalensis</name>
    <dbReference type="NCBI Taxonomy" id="460384"/>
    <lineage>
        <taxon>Bacteria</taxon>
        <taxon>Bacillati</taxon>
        <taxon>Bacillota</taxon>
        <taxon>Clostridia</taxon>
        <taxon>Lachnospirales</taxon>
        <taxon>Lachnospiraceae</taxon>
        <taxon>Enterocloster</taxon>
    </lineage>
</organism>
<keyword evidence="4 7" id="KW-0812">Transmembrane</keyword>
<keyword evidence="10" id="KW-1185">Reference proteome</keyword>
<feature type="transmembrane region" description="Helical" evidence="7">
    <location>
        <begin position="232"/>
        <end position="252"/>
    </location>
</feature>
<dbReference type="SUPFAM" id="SSF103473">
    <property type="entry name" value="MFS general substrate transporter"/>
    <property type="match status" value="1"/>
</dbReference>
<feature type="transmembrane region" description="Helical" evidence="7">
    <location>
        <begin position="352"/>
        <end position="375"/>
    </location>
</feature>
<dbReference type="AlphaFoldDB" id="A0A1I0FNS2"/>
<sequence>MGAEQKKRNPYLSLAAVTLAFTFTFLSRYIWSPLMADVSNEFRINATQAGLYMSAFFAGYLVTQIPGGIMADRYQPKYILIACTVLGGVMTAAMSFITNYEMGLVIRVITGISSGCVMAQCSKVVATTFEPKKRASAMGVVLASPPFGITLAQSIGAPLNQAVGWRNTFLIVAAIVVIIVALLAVFVQPIPRKTAAVPAGNPAVAQAAATKAKGQAGLLEGLVGFFTNKQQLLLGVSGFMFMFVTVGFATWTNRYAQSLGFTPVQGGMIITCYSIAGIIASCLSGSIAVKCRMSHRNFLIASLAAMGVMTVLFSMQRGYMGLIVVGCVYGAISYLPSTHYTTSAMMLAGERYTATAASTQNLLFQLASLIMPIIVGRAIDLTGSYSFVWYIFLGCSVIAAVFCLFVKNDRQP</sequence>
<dbReference type="EMBL" id="FOIM01000009">
    <property type="protein sequence ID" value="SET60067.1"/>
    <property type="molecule type" value="Genomic_DNA"/>
</dbReference>
<dbReference type="PANTHER" id="PTHR43124">
    <property type="entry name" value="PURINE EFFLUX PUMP PBUE"/>
    <property type="match status" value="1"/>
</dbReference>
<keyword evidence="6 7" id="KW-0472">Membrane</keyword>
<dbReference type="InterPro" id="IPR020846">
    <property type="entry name" value="MFS_dom"/>
</dbReference>
<evidence type="ECO:0000313" key="9">
    <source>
        <dbReference type="EMBL" id="SET60067.1"/>
    </source>
</evidence>
<feature type="transmembrane region" description="Helical" evidence="7">
    <location>
        <begin position="319"/>
        <end position="340"/>
    </location>
</feature>
<feature type="transmembrane region" description="Helical" evidence="7">
    <location>
        <begin position="168"/>
        <end position="187"/>
    </location>
</feature>
<feature type="transmembrane region" description="Helical" evidence="7">
    <location>
        <begin position="387"/>
        <end position="406"/>
    </location>
</feature>
<evidence type="ECO:0000256" key="4">
    <source>
        <dbReference type="ARBA" id="ARBA00022692"/>
    </source>
</evidence>